<reference evidence="1 2" key="2">
    <citation type="submission" date="2018-05" db="EMBL/GenBank/DDBJ databases">
        <authorList>
            <person name="Lanie J.A."/>
            <person name="Ng W.-L."/>
            <person name="Kazmierczak K.M."/>
            <person name="Andrzejewski T.M."/>
            <person name="Davidsen T.M."/>
            <person name="Wayne K.J."/>
            <person name="Tettelin H."/>
            <person name="Glass J.I."/>
            <person name="Rusch D."/>
            <person name="Podicherti R."/>
            <person name="Tsui H.-C.T."/>
            <person name="Winkler M.E."/>
        </authorList>
    </citation>
    <scope>NUCLEOTIDE SEQUENCE [LARGE SCALE GENOMIC DNA]</scope>
    <source>
        <strain evidence="1 2">C305</strain>
    </source>
</reference>
<dbReference type="AlphaFoldDB" id="A0A2U2XG49"/>
<accession>A0A2U2XG49</accession>
<gene>
    <name evidence="1" type="ORF">DIT68_00420</name>
</gene>
<sequence>MKAILKRYKLTDEEINTVVVFMLLYGYKSVDDLLNTESKELVKHKDWNEEIAACILKMKDFKA</sequence>
<proteinExistence type="predicted"/>
<evidence type="ECO:0000313" key="2">
    <source>
        <dbReference type="Proteomes" id="UP000245370"/>
    </source>
</evidence>
<organism evidence="1 2">
    <name type="scientific">Brumimicrobium oceani</name>
    <dbReference type="NCBI Taxonomy" id="2100725"/>
    <lineage>
        <taxon>Bacteria</taxon>
        <taxon>Pseudomonadati</taxon>
        <taxon>Bacteroidota</taxon>
        <taxon>Flavobacteriia</taxon>
        <taxon>Flavobacteriales</taxon>
        <taxon>Crocinitomicaceae</taxon>
        <taxon>Brumimicrobium</taxon>
    </lineage>
</organism>
<dbReference type="EMBL" id="QFRJ01000001">
    <property type="protein sequence ID" value="PWH86765.1"/>
    <property type="molecule type" value="Genomic_DNA"/>
</dbReference>
<dbReference type="RefSeq" id="WP_109357846.1">
    <property type="nucleotide sequence ID" value="NZ_QFRJ01000001.1"/>
</dbReference>
<dbReference type="Proteomes" id="UP000245370">
    <property type="component" value="Unassembled WGS sequence"/>
</dbReference>
<comment type="caution">
    <text evidence="1">The sequence shown here is derived from an EMBL/GenBank/DDBJ whole genome shotgun (WGS) entry which is preliminary data.</text>
</comment>
<dbReference type="OrthoDB" id="9942784at2"/>
<reference evidence="1 2" key="1">
    <citation type="submission" date="2018-05" db="EMBL/GenBank/DDBJ databases">
        <title>Brumimicrobium oceani sp. nov., isolated from coastal sediment.</title>
        <authorList>
            <person name="Kou Y."/>
        </authorList>
    </citation>
    <scope>NUCLEOTIDE SEQUENCE [LARGE SCALE GENOMIC DNA]</scope>
    <source>
        <strain evidence="1 2">C305</strain>
    </source>
</reference>
<protein>
    <submittedName>
        <fullName evidence="1">Uncharacterized protein</fullName>
    </submittedName>
</protein>
<evidence type="ECO:0000313" key="1">
    <source>
        <dbReference type="EMBL" id="PWH86765.1"/>
    </source>
</evidence>
<name>A0A2U2XG49_9FLAO</name>
<keyword evidence="2" id="KW-1185">Reference proteome</keyword>